<organism evidence="1">
    <name type="scientific">uncultured Caudovirales phage</name>
    <dbReference type="NCBI Taxonomy" id="2100421"/>
    <lineage>
        <taxon>Viruses</taxon>
        <taxon>Duplodnaviria</taxon>
        <taxon>Heunggongvirae</taxon>
        <taxon>Uroviricota</taxon>
        <taxon>Caudoviricetes</taxon>
        <taxon>Peduoviridae</taxon>
        <taxon>Maltschvirus</taxon>
        <taxon>Maltschvirus maltsch</taxon>
    </lineage>
</organism>
<gene>
    <name evidence="1" type="ORF">UFOVP1596_54</name>
</gene>
<protein>
    <submittedName>
        <fullName evidence="1">Uncharacterized protein</fullName>
    </submittedName>
</protein>
<proteinExistence type="predicted"/>
<sequence length="131" mass="15272">MAKIWGRQSGEGGLCYVCVINKNFKLLKPFIIFAKPILLNMAKNSKASTSITRRVSFSVDGDKSKTQAYPHPKYFRMFIAHARSNLYGRAEEANMIIKDYFDRNFTELERQKLMRIFDKMTPEEIERPGRI</sequence>
<accession>A0A6J5SWX1</accession>
<dbReference type="EMBL" id="LR797460">
    <property type="protein sequence ID" value="CAB4218937.1"/>
    <property type="molecule type" value="Genomic_DNA"/>
</dbReference>
<reference evidence="1" key="1">
    <citation type="submission" date="2020-05" db="EMBL/GenBank/DDBJ databases">
        <authorList>
            <person name="Chiriac C."/>
            <person name="Salcher M."/>
            <person name="Ghai R."/>
            <person name="Kavagutti S V."/>
        </authorList>
    </citation>
    <scope>NUCLEOTIDE SEQUENCE</scope>
</reference>
<name>A0A6J5SWX1_9CAUD</name>
<evidence type="ECO:0000313" key="1">
    <source>
        <dbReference type="EMBL" id="CAB4218937.1"/>
    </source>
</evidence>